<comment type="pathway">
    <text evidence="2">Protein modification; protein glycosylation.</text>
</comment>
<evidence type="ECO:0000256" key="6">
    <source>
        <dbReference type="ARBA" id="ARBA00022692"/>
    </source>
</evidence>
<dbReference type="AlphaFoldDB" id="A0A420HSP5"/>
<dbReference type="UniPathway" id="UPA00378"/>
<dbReference type="Proteomes" id="UP000283383">
    <property type="component" value="Unassembled WGS sequence"/>
</dbReference>
<dbReference type="GO" id="GO:0005789">
    <property type="term" value="C:endoplasmic reticulum membrane"/>
    <property type="evidence" value="ECO:0007669"/>
    <property type="project" value="UniProtKB-SubCell"/>
</dbReference>
<keyword evidence="9 12" id="KW-0472">Membrane</keyword>
<dbReference type="STRING" id="62708.A0A420HSP5"/>
<feature type="transmembrane region" description="Helical" evidence="12">
    <location>
        <begin position="186"/>
        <end position="213"/>
    </location>
</feature>
<keyword evidence="14" id="KW-1185">Reference proteome</keyword>
<dbReference type="EC" id="2.4.1.-" evidence="12"/>
<evidence type="ECO:0000256" key="1">
    <source>
        <dbReference type="ARBA" id="ARBA00004477"/>
    </source>
</evidence>
<keyword evidence="5 13" id="KW-0808">Transferase</keyword>
<keyword evidence="6 12" id="KW-0812">Transmembrane</keyword>
<keyword evidence="7 12" id="KW-0256">Endoplasmic reticulum</keyword>
<evidence type="ECO:0000256" key="7">
    <source>
        <dbReference type="ARBA" id="ARBA00022824"/>
    </source>
</evidence>
<feature type="transmembrane region" description="Helical" evidence="12">
    <location>
        <begin position="307"/>
        <end position="324"/>
    </location>
</feature>
<feature type="transmembrane region" description="Helical" evidence="12">
    <location>
        <begin position="363"/>
        <end position="385"/>
    </location>
</feature>
<evidence type="ECO:0000256" key="11">
    <source>
        <dbReference type="ARBA" id="ARBA00048899"/>
    </source>
</evidence>
<comment type="function">
    <text evidence="10">Mannosyltransferase that operates in the biosynthetic pathway of dolichol-linked oligosaccharides, the glycan precursors employed in protein asparagine (N)-glycosylation. The assembly of dolichol-linked oligosaccharides begins on the cytosolic side of the endoplasmic reticulum membrane and finishes in its lumen. The sequential addition of sugars to dolichol pyrophosphate produces dolichol-linked oligosaccharides containing fourteen sugars, including two GlcNAcs, nine mannoses and three glucoses. Once assembled, the oligosaccharide is transferred from the lipid to nascent proteins by oligosaccharyltransferases. In the lumen of the endoplasmic reticulum, adds the eighth mannose residue in an alpha-1,6 linkage onto Man(7)GlcNAc(2)-PP-dolichol to produce Man(8)GlcNAc(2)-PP-dolichol.</text>
</comment>
<feature type="transmembrane region" description="Helical" evidence="12">
    <location>
        <begin position="330"/>
        <end position="351"/>
    </location>
</feature>
<dbReference type="EMBL" id="MCBQ01016538">
    <property type="protein sequence ID" value="RKF60458.1"/>
    <property type="molecule type" value="Genomic_DNA"/>
</dbReference>
<dbReference type="Pfam" id="PF03901">
    <property type="entry name" value="Glyco_transf_22"/>
    <property type="match status" value="1"/>
</dbReference>
<gene>
    <name evidence="13" type="ORF">GcM3_165015</name>
</gene>
<keyword evidence="8 12" id="KW-1133">Transmembrane helix</keyword>
<comment type="catalytic activity">
    <reaction evidence="11">
        <text>an alpha-D-Man-(1-&gt;2)-alpha-D-Man-(1-&gt;2)-alpha-D-Man-(1-&gt;3)-[alpha-D-Man-(1-&gt;2)-alpha-D-Man-(1-&gt;3)-alpha-D-Man-(1-&gt;6)]-beta-D-Man-(1-&gt;4)-beta-D-GlcNAc-(1-&gt;4)-alpha-D-GlcNAc-diphospho-di-trans,poly-cis-dolichol + a di-trans,poly-cis-dolichyl beta-D-mannosyl phosphate = an alpha-D-Man-(1-&gt;2)-alpha-D-Man-(1-&gt;2)-alpha-D-Man-(1-&gt;3)-[alpha-D-Man-(1-&gt;2)-alpha-D-Man-(1-&gt;3)-[alpha-D-Man-(1-&gt;6)]-alpha-D-Man-(1-&gt;6)]-beta-D-Man-(1-&gt;4)-beta-D-GlcNAc-(1-&gt;4)-alpha-D-GlcNAc-diphospho-di-trans,poly-cis-dolichol + a di-trans,poly-cis-dolichyl phosphate + H(+)</text>
        <dbReference type="Rhea" id="RHEA:29535"/>
        <dbReference type="Rhea" id="RHEA-COMP:19498"/>
        <dbReference type="Rhea" id="RHEA-COMP:19501"/>
        <dbReference type="Rhea" id="RHEA-COMP:19518"/>
        <dbReference type="Rhea" id="RHEA-COMP:19519"/>
        <dbReference type="ChEBI" id="CHEBI:15378"/>
        <dbReference type="ChEBI" id="CHEBI:57683"/>
        <dbReference type="ChEBI" id="CHEBI:58211"/>
        <dbReference type="ChEBI" id="CHEBI:132517"/>
        <dbReference type="ChEBI" id="CHEBI:132519"/>
        <dbReference type="EC" id="2.4.1.260"/>
    </reaction>
    <physiologicalReaction direction="left-to-right" evidence="11">
        <dbReference type="Rhea" id="RHEA:29536"/>
    </physiologicalReaction>
</comment>
<organism evidence="13 14">
    <name type="scientific">Golovinomyces cichoracearum</name>
    <dbReference type="NCBI Taxonomy" id="62708"/>
    <lineage>
        <taxon>Eukaryota</taxon>
        <taxon>Fungi</taxon>
        <taxon>Dikarya</taxon>
        <taxon>Ascomycota</taxon>
        <taxon>Pezizomycotina</taxon>
        <taxon>Leotiomycetes</taxon>
        <taxon>Erysiphales</taxon>
        <taxon>Erysiphaceae</taxon>
        <taxon>Golovinomyces</taxon>
    </lineage>
</organism>
<comment type="subcellular location">
    <subcellularLocation>
        <location evidence="1 12">Endoplasmic reticulum membrane</location>
        <topology evidence="1 12">Multi-pass membrane protein</topology>
    </subcellularLocation>
</comment>
<comment type="similarity">
    <text evidence="3 12">Belongs to the glycosyltransferase 22 family.</text>
</comment>
<evidence type="ECO:0000256" key="9">
    <source>
        <dbReference type="ARBA" id="ARBA00023136"/>
    </source>
</evidence>
<dbReference type="PANTHER" id="PTHR22760:SF1">
    <property type="entry name" value="DOL-P-MAN:MAN(7)GLCNAC(2)-PP-DOL ALPHA-1,6-MANNOSYLTRANSFERASE"/>
    <property type="match status" value="1"/>
</dbReference>
<evidence type="ECO:0000256" key="8">
    <source>
        <dbReference type="ARBA" id="ARBA00022989"/>
    </source>
</evidence>
<dbReference type="InterPro" id="IPR005599">
    <property type="entry name" value="GPI_mannosylTrfase"/>
</dbReference>
<dbReference type="GO" id="GO:0052917">
    <property type="term" value="F:dol-P-Man:Man(7)GlcNAc(2)-PP-Dol alpha-1,6-mannosyltransferase activity"/>
    <property type="evidence" value="ECO:0007669"/>
    <property type="project" value="UniProtKB-EC"/>
</dbReference>
<dbReference type="GO" id="GO:0006487">
    <property type="term" value="P:protein N-linked glycosylation"/>
    <property type="evidence" value="ECO:0007669"/>
    <property type="project" value="TreeGrafter"/>
</dbReference>
<name>A0A420HSP5_9PEZI</name>
<evidence type="ECO:0000313" key="14">
    <source>
        <dbReference type="Proteomes" id="UP000283383"/>
    </source>
</evidence>
<evidence type="ECO:0000256" key="10">
    <source>
        <dbReference type="ARBA" id="ARBA00044721"/>
    </source>
</evidence>
<keyword evidence="4 12" id="KW-0328">Glycosyltransferase</keyword>
<protein>
    <recommendedName>
        <fullName evidence="12">Mannosyltransferase</fullName>
        <ecNumber evidence="12">2.4.1.-</ecNumber>
    </recommendedName>
</protein>
<reference evidence="13 14" key="1">
    <citation type="journal article" date="2018" name="BMC Genomics">
        <title>Comparative genome analyses reveal sequence features reflecting distinct modes of host-adaptation between dicot and monocot powdery mildew.</title>
        <authorList>
            <person name="Wu Y."/>
            <person name="Ma X."/>
            <person name="Pan Z."/>
            <person name="Kale S.D."/>
            <person name="Song Y."/>
            <person name="King H."/>
            <person name="Zhang Q."/>
            <person name="Presley C."/>
            <person name="Deng X."/>
            <person name="Wei C.I."/>
            <person name="Xiao S."/>
        </authorList>
    </citation>
    <scope>NUCLEOTIDE SEQUENCE [LARGE SCALE GENOMIC DNA]</scope>
    <source>
        <strain evidence="13">UMSG3</strain>
    </source>
</reference>
<evidence type="ECO:0000256" key="2">
    <source>
        <dbReference type="ARBA" id="ARBA00004922"/>
    </source>
</evidence>
<evidence type="ECO:0000256" key="4">
    <source>
        <dbReference type="ARBA" id="ARBA00022676"/>
    </source>
</evidence>
<sequence>MEIIDFLLNAIIPSFIILHLLVAPYTKVEESFNLQATHDILKYGLPATTIDAFQYLRQHYDHFSFPGVVPRTFIGALALAILSKPLILLSNANGFYTQLIVRGVMGLLNATALTRYKNTISTIYGKDTGRWFILLLSSQFHTIYYASRTLPNSFAFCLITFAMRDILCGSSSQQNSKSQNRLRRGIFLMIFAATVFRSEIMILLFSQLLNLLLHAKISLRAIIPLCIKSASISILITITVDSYFWQHLLWPELTGFYFNIIQGKSSDWGITPTYYYYTNLLPKLLLNPLILFFLIPFGLKIRATRDRVIDLTIPSLVYVSIYSFQPHKELRFIIYVAVPLTTAAASSAAYIWNRSSKNTFYRITSFILVASFIFSSLVSTGMLLISSLNYPGGHAISQLKYIIQQTGGEFPNNQGTPEKISVHMDVLSCMTGVTRFLEITRENTSVDNLLILGGLHSRILHDKTEDEALLLQPEWWSQFDYVLIEKPELALGNWNIVATISGYSGMEKLCPSKSNYSLLEYIDKVSLVSQIKSEGKKETEDNFLKSIMRRVISPSEIEALVSKMALRVSSPMKWTNRIPQCSSWLLVPRIEPKIWILEKGSKGETAAKGPQK</sequence>
<proteinExistence type="inferred from homology"/>
<feature type="transmembrane region" description="Helical" evidence="12">
    <location>
        <begin position="6"/>
        <end position="25"/>
    </location>
</feature>
<evidence type="ECO:0000313" key="13">
    <source>
        <dbReference type="EMBL" id="RKF60458.1"/>
    </source>
</evidence>
<accession>A0A420HSP5</accession>
<feature type="transmembrane region" description="Helical" evidence="12">
    <location>
        <begin position="274"/>
        <end position="295"/>
    </location>
</feature>
<evidence type="ECO:0000256" key="5">
    <source>
        <dbReference type="ARBA" id="ARBA00022679"/>
    </source>
</evidence>
<dbReference type="PANTHER" id="PTHR22760">
    <property type="entry name" value="GLYCOSYLTRANSFERASE"/>
    <property type="match status" value="1"/>
</dbReference>
<comment type="caution">
    <text evidence="13">The sequence shown here is derived from an EMBL/GenBank/DDBJ whole genome shotgun (WGS) entry which is preliminary data.</text>
</comment>
<evidence type="ECO:0000256" key="3">
    <source>
        <dbReference type="ARBA" id="ARBA00007063"/>
    </source>
</evidence>
<evidence type="ECO:0000256" key="12">
    <source>
        <dbReference type="RuleBase" id="RU363075"/>
    </source>
</evidence>